<evidence type="ECO:0000313" key="7">
    <source>
        <dbReference type="Proteomes" id="UP000219338"/>
    </source>
</evidence>
<evidence type="ECO:0000256" key="1">
    <source>
        <dbReference type="ARBA" id="ARBA00022723"/>
    </source>
</evidence>
<proteinExistence type="predicted"/>
<evidence type="ECO:0000256" key="4">
    <source>
        <dbReference type="PROSITE-ProRule" id="PRU00134"/>
    </source>
</evidence>
<sequence length="189" mass="21261">MPGSRTRYALNLDDVIAFPDIAHIPVFPPNEKESWYILTEIVSNESVFRPVFRVEDKLSGNYWVVAYYTDNPVADAKECKVGSMICIKNGMPKQFADGQYGFRIEDSSNVLILPCGLAKLRQLNAELHKRSDDGLLSSCVVCNSHIGTGCAKCKTRYCSKGCQKADWSKHKPICKALKALHEWNRTDWG</sequence>
<dbReference type="OrthoDB" id="265717at2759"/>
<dbReference type="SUPFAM" id="SSF144232">
    <property type="entry name" value="HIT/MYND zinc finger-like"/>
    <property type="match status" value="1"/>
</dbReference>
<reference evidence="7" key="1">
    <citation type="journal article" date="2017" name="Nat. Ecol. Evol.">
        <title>Genome expansion and lineage-specific genetic innovations in the forest pathogenic fungi Armillaria.</title>
        <authorList>
            <person name="Sipos G."/>
            <person name="Prasanna A.N."/>
            <person name="Walter M.C."/>
            <person name="O'Connor E."/>
            <person name="Balint B."/>
            <person name="Krizsan K."/>
            <person name="Kiss B."/>
            <person name="Hess J."/>
            <person name="Varga T."/>
            <person name="Slot J."/>
            <person name="Riley R."/>
            <person name="Boka B."/>
            <person name="Rigling D."/>
            <person name="Barry K."/>
            <person name="Lee J."/>
            <person name="Mihaltcheva S."/>
            <person name="LaButti K."/>
            <person name="Lipzen A."/>
            <person name="Waldron R."/>
            <person name="Moloney N.M."/>
            <person name="Sperisen C."/>
            <person name="Kredics L."/>
            <person name="Vagvoelgyi C."/>
            <person name="Patrignani A."/>
            <person name="Fitzpatrick D."/>
            <person name="Nagy I."/>
            <person name="Doyle S."/>
            <person name="Anderson J.B."/>
            <person name="Grigoriev I.V."/>
            <person name="Gueldener U."/>
            <person name="Muensterkoetter M."/>
            <person name="Nagy L.G."/>
        </authorList>
    </citation>
    <scope>NUCLEOTIDE SEQUENCE [LARGE SCALE GENOMIC DNA]</scope>
    <source>
        <strain evidence="7">C18/9</strain>
    </source>
</reference>
<keyword evidence="2 4" id="KW-0863">Zinc-finger</keyword>
<feature type="domain" description="MYND-type" evidence="5">
    <location>
        <begin position="139"/>
        <end position="174"/>
    </location>
</feature>
<dbReference type="STRING" id="47428.A0A284QXB9"/>
<dbReference type="Pfam" id="PF01753">
    <property type="entry name" value="zf-MYND"/>
    <property type="match status" value="1"/>
</dbReference>
<evidence type="ECO:0000256" key="3">
    <source>
        <dbReference type="ARBA" id="ARBA00022833"/>
    </source>
</evidence>
<protein>
    <recommendedName>
        <fullName evidence="5">MYND-type domain-containing protein</fullName>
    </recommendedName>
</protein>
<name>A0A284QXB9_ARMOS</name>
<dbReference type="PROSITE" id="PS50865">
    <property type="entry name" value="ZF_MYND_2"/>
    <property type="match status" value="1"/>
</dbReference>
<dbReference type="Gene3D" id="6.10.140.2220">
    <property type="match status" value="1"/>
</dbReference>
<dbReference type="Proteomes" id="UP000219338">
    <property type="component" value="Unassembled WGS sequence"/>
</dbReference>
<organism evidence="6 7">
    <name type="scientific">Armillaria ostoyae</name>
    <name type="common">Armillaria root rot fungus</name>
    <dbReference type="NCBI Taxonomy" id="47428"/>
    <lineage>
        <taxon>Eukaryota</taxon>
        <taxon>Fungi</taxon>
        <taxon>Dikarya</taxon>
        <taxon>Basidiomycota</taxon>
        <taxon>Agaricomycotina</taxon>
        <taxon>Agaricomycetes</taxon>
        <taxon>Agaricomycetidae</taxon>
        <taxon>Agaricales</taxon>
        <taxon>Marasmiineae</taxon>
        <taxon>Physalacriaceae</taxon>
        <taxon>Armillaria</taxon>
    </lineage>
</organism>
<dbReference type="GO" id="GO:0008270">
    <property type="term" value="F:zinc ion binding"/>
    <property type="evidence" value="ECO:0007669"/>
    <property type="project" value="UniProtKB-KW"/>
</dbReference>
<keyword evidence="3" id="KW-0862">Zinc</keyword>
<evidence type="ECO:0000313" key="6">
    <source>
        <dbReference type="EMBL" id="SJL01113.1"/>
    </source>
</evidence>
<gene>
    <name evidence="6" type="ORF">ARMOST_04430</name>
</gene>
<keyword evidence="7" id="KW-1185">Reference proteome</keyword>
<dbReference type="OMA" id="WYILTEI"/>
<dbReference type="InterPro" id="IPR002893">
    <property type="entry name" value="Znf_MYND"/>
</dbReference>
<keyword evidence="1" id="KW-0479">Metal-binding</keyword>
<evidence type="ECO:0000256" key="2">
    <source>
        <dbReference type="ARBA" id="ARBA00022771"/>
    </source>
</evidence>
<evidence type="ECO:0000259" key="5">
    <source>
        <dbReference type="PROSITE" id="PS50865"/>
    </source>
</evidence>
<dbReference type="AlphaFoldDB" id="A0A284QXB9"/>
<dbReference type="EMBL" id="FUEG01000003">
    <property type="protein sequence ID" value="SJL01113.1"/>
    <property type="molecule type" value="Genomic_DNA"/>
</dbReference>
<accession>A0A284QXB9</accession>